<evidence type="ECO:0000256" key="1">
    <source>
        <dbReference type="SAM" id="MobiDB-lite"/>
    </source>
</evidence>
<dbReference type="EMBL" id="DS028097">
    <property type="protein sequence ID" value="KMP08481.1"/>
    <property type="molecule type" value="Genomic_DNA"/>
</dbReference>
<reference evidence="3" key="1">
    <citation type="journal article" date="2010" name="Genome Res.">
        <title>Population genomic sequencing of Coccidioides fungi reveals recent hybridization and transposon control.</title>
        <authorList>
            <person name="Neafsey D.E."/>
            <person name="Barker B.M."/>
            <person name="Sharpton T.J."/>
            <person name="Stajich J.E."/>
            <person name="Park D.J."/>
            <person name="Whiston E."/>
            <person name="Hung C.-Y."/>
            <person name="McMahan C."/>
            <person name="White J."/>
            <person name="Sykes S."/>
            <person name="Heiman D."/>
            <person name="Young S."/>
            <person name="Zeng Q."/>
            <person name="Abouelleil A."/>
            <person name="Aftuck L."/>
            <person name="Bessette D."/>
            <person name="Brown A."/>
            <person name="FitzGerald M."/>
            <person name="Lui A."/>
            <person name="Macdonald J.P."/>
            <person name="Priest M."/>
            <person name="Orbach M.J."/>
            <person name="Galgiani J.N."/>
            <person name="Kirkland T.N."/>
            <person name="Cole G.T."/>
            <person name="Birren B.W."/>
            <person name="Henn M.R."/>
            <person name="Taylor J.W."/>
            <person name="Rounsley S.D."/>
        </authorList>
    </citation>
    <scope>NUCLEOTIDE SEQUENCE [LARGE SCALE GENOMIC DNA]</scope>
    <source>
        <strain evidence="3">RMSCC 2394</strain>
    </source>
</reference>
<dbReference type="AlphaFoldDB" id="A0A0J6YII9"/>
<accession>A0A0J6YII9</accession>
<feature type="region of interest" description="Disordered" evidence="1">
    <location>
        <begin position="1"/>
        <end position="60"/>
    </location>
</feature>
<protein>
    <submittedName>
        <fullName evidence="2">Uncharacterized protein</fullName>
    </submittedName>
</protein>
<evidence type="ECO:0000313" key="3">
    <source>
        <dbReference type="Proteomes" id="UP000054565"/>
    </source>
</evidence>
<organism evidence="2 3">
    <name type="scientific">Coccidioides immitis RMSCC 2394</name>
    <dbReference type="NCBI Taxonomy" id="404692"/>
    <lineage>
        <taxon>Eukaryota</taxon>
        <taxon>Fungi</taxon>
        <taxon>Dikarya</taxon>
        <taxon>Ascomycota</taxon>
        <taxon>Pezizomycotina</taxon>
        <taxon>Eurotiomycetes</taxon>
        <taxon>Eurotiomycetidae</taxon>
        <taxon>Onygenales</taxon>
        <taxon>Onygenaceae</taxon>
        <taxon>Coccidioides</taxon>
    </lineage>
</organism>
<sequence length="102" mass="11159">MAKGDGSDDQVPFEGANTLRQVRTSPDNHDVQWASRPWSRNRTIAKSGKETKGGRTASDVDSSRAVTLHKNLLLLGHILGQITARLTRNGNFGRRSNLVVGH</sequence>
<gene>
    <name evidence="2" type="ORF">CIRG_08162</name>
</gene>
<dbReference type="Proteomes" id="UP000054565">
    <property type="component" value="Unassembled WGS sequence"/>
</dbReference>
<evidence type="ECO:0000313" key="2">
    <source>
        <dbReference type="EMBL" id="KMP08481.1"/>
    </source>
</evidence>
<proteinExistence type="predicted"/>
<name>A0A0J6YII9_COCIT</name>